<evidence type="ECO:0000259" key="2">
    <source>
        <dbReference type="PROSITE" id="PS00028"/>
    </source>
</evidence>
<dbReference type="Proteomes" id="UP001530400">
    <property type="component" value="Unassembled WGS sequence"/>
</dbReference>
<sequence length="854" mass="97509">MFEMRPTDRRPRLITPTTITHHTNNPTMAVDEFGREVLAPSPPSGSHPDDHRRSISPSPSSYRRSRRRRRDSEDDRRKPRDDSHDDHRHRRHGRERSYSRSSHEPRKRKHPSEKYCVEPMLCQYVWEQQLLAARRAEKEQGAAKNDDDAAVKDEEPADNEQPSEEPLYSTPEETSSAYKAYNTKYCLNYVRTFFNSHLDDSWFRLRLSPLAQYSLALTNKERSQFESLEIKKEILHSLEEHALGVIPKKDPDCADYLGMPKCSFVSGCRLGVGSKPTTSKLSHPTRGFGGGYHQHSHQEEFVLSETDRNRIERHAKCHLHSFVKSDAVVKIMDVPPDVCDDQLLIALSKFGDKKDMSLWSGDAHIPTVNEEKEDPLPYHRDVYVSFTNRESKEHLLDKLHRYNEDHLGNHSSSKRRGDNHRMPRILEMEVDCTDVYGRKEMDADGKGSAPPGKKVEGYPPKSCRVNVSTVSLAASQPVCVLSAAVSSRGRIAKDQATVTEIAQMLDEVREITRGNRLVDLLRLLYPTEAEWEGVDDEDVLDVSIAYLRRVHLFSFYNGCVMAKSVGSVLSYGHPAGTIHLRLRNADDILKKMAEDRGEVGGGEEMEVDDADAKIEATVANDMLVMRLNESIEKAFEMVKEMSERGPGCLIDEETDAAAKEIQAAERGTKSTWLENHGAIDEDGRARCSFHWCKKLFKDKAFLQKHLLKKHSDHLRSECAKCHDQAMMVAWDNDENRPVPPVLIDCGAKFRKVPSAVVGSAEPIAHDPEPQLWKEEEERMAEEERRRKEAEEEERLAEEERQRAEQRRQEAMAGEKRKGNFVDVDDMVEEKVELKMEDVVVAPPAKKKKKKKSLL</sequence>
<keyword evidence="4" id="KW-1185">Reference proteome</keyword>
<evidence type="ECO:0000256" key="1">
    <source>
        <dbReference type="SAM" id="MobiDB-lite"/>
    </source>
</evidence>
<dbReference type="PROSITE" id="PS00028">
    <property type="entry name" value="ZINC_FINGER_C2H2_1"/>
    <property type="match status" value="1"/>
</dbReference>
<feature type="compositionally biased region" description="Basic and acidic residues" evidence="1">
    <location>
        <begin position="70"/>
        <end position="86"/>
    </location>
</feature>
<feature type="compositionally biased region" description="Basic and acidic residues" evidence="1">
    <location>
        <begin position="137"/>
        <end position="154"/>
    </location>
</feature>
<reference evidence="3 4" key="1">
    <citation type="submission" date="2024-10" db="EMBL/GenBank/DDBJ databases">
        <title>Updated reference genomes for cyclostephanoid diatoms.</title>
        <authorList>
            <person name="Roberts W.R."/>
            <person name="Alverson A.J."/>
        </authorList>
    </citation>
    <scope>NUCLEOTIDE SEQUENCE [LARGE SCALE GENOMIC DNA]</scope>
    <source>
        <strain evidence="3 4">AJA010-31</strain>
    </source>
</reference>
<evidence type="ECO:0000313" key="4">
    <source>
        <dbReference type="Proteomes" id="UP001530400"/>
    </source>
</evidence>
<protein>
    <recommendedName>
        <fullName evidence="2">C2H2-type domain-containing protein</fullName>
    </recommendedName>
</protein>
<feature type="compositionally biased region" description="Basic and acidic residues" evidence="1">
    <location>
        <begin position="797"/>
        <end position="817"/>
    </location>
</feature>
<proteinExistence type="predicted"/>
<name>A0ABD3MYI2_9STRA</name>
<dbReference type="AlphaFoldDB" id="A0ABD3MYI2"/>
<dbReference type="InterPro" id="IPR039727">
    <property type="entry name" value="SE/Ars2"/>
</dbReference>
<accession>A0ABD3MYI2</accession>
<dbReference type="EMBL" id="JALLPJ020001339">
    <property type="protein sequence ID" value="KAL3768961.1"/>
    <property type="molecule type" value="Genomic_DNA"/>
</dbReference>
<feature type="compositionally biased region" description="Low complexity" evidence="1">
    <location>
        <begin position="13"/>
        <end position="27"/>
    </location>
</feature>
<dbReference type="PANTHER" id="PTHR13165">
    <property type="entry name" value="ARSENITE-RESISTANCE PROTEIN 2"/>
    <property type="match status" value="1"/>
</dbReference>
<comment type="caution">
    <text evidence="3">The sequence shown here is derived from an EMBL/GenBank/DDBJ whole genome shotgun (WGS) entry which is preliminary data.</text>
</comment>
<feature type="domain" description="C2H2-type" evidence="2">
    <location>
        <begin position="687"/>
        <end position="710"/>
    </location>
</feature>
<feature type="region of interest" description="Disordered" evidence="1">
    <location>
        <begin position="762"/>
        <end position="817"/>
    </location>
</feature>
<feature type="compositionally biased region" description="Basic and acidic residues" evidence="1">
    <location>
        <begin position="95"/>
        <end position="104"/>
    </location>
</feature>
<dbReference type="InterPro" id="IPR013087">
    <property type="entry name" value="Znf_C2H2_type"/>
</dbReference>
<organism evidence="3 4">
    <name type="scientific">Cyclotella atomus</name>
    <dbReference type="NCBI Taxonomy" id="382360"/>
    <lineage>
        <taxon>Eukaryota</taxon>
        <taxon>Sar</taxon>
        <taxon>Stramenopiles</taxon>
        <taxon>Ochrophyta</taxon>
        <taxon>Bacillariophyta</taxon>
        <taxon>Coscinodiscophyceae</taxon>
        <taxon>Thalassiosirophycidae</taxon>
        <taxon>Stephanodiscales</taxon>
        <taxon>Stephanodiscaceae</taxon>
        <taxon>Cyclotella</taxon>
    </lineage>
</organism>
<feature type="compositionally biased region" description="Basic and acidic residues" evidence="1">
    <location>
        <begin position="763"/>
        <end position="789"/>
    </location>
</feature>
<feature type="compositionally biased region" description="Basic and acidic residues" evidence="1">
    <location>
        <begin position="1"/>
        <end position="11"/>
    </location>
</feature>
<feature type="region of interest" description="Disordered" evidence="1">
    <location>
        <begin position="137"/>
        <end position="174"/>
    </location>
</feature>
<evidence type="ECO:0000313" key="3">
    <source>
        <dbReference type="EMBL" id="KAL3768961.1"/>
    </source>
</evidence>
<feature type="region of interest" description="Disordered" evidence="1">
    <location>
        <begin position="1"/>
        <end position="113"/>
    </location>
</feature>
<gene>
    <name evidence="3" type="ORF">ACHAWO_004071</name>
</gene>
<dbReference type="PANTHER" id="PTHR13165:SF0">
    <property type="entry name" value="SERRATE RNA EFFECTOR MOLECULE HOMOLOG"/>
    <property type="match status" value="1"/>
</dbReference>